<sequence>MKLILILLGLLLSGCAYYEQAVGSASAYYDAKVEAWFKIACTLNQGALGRISEHRRSIVDAACPPQMKPEIVPKDRS</sequence>
<dbReference type="AlphaFoldDB" id="A0A0F9AW99"/>
<reference evidence="1" key="1">
    <citation type="journal article" date="2015" name="Nature">
        <title>Complex archaea that bridge the gap between prokaryotes and eukaryotes.</title>
        <authorList>
            <person name="Spang A."/>
            <person name="Saw J.H."/>
            <person name="Jorgensen S.L."/>
            <person name="Zaremba-Niedzwiedzka K."/>
            <person name="Martijn J."/>
            <person name="Lind A.E."/>
            <person name="van Eijk R."/>
            <person name="Schleper C."/>
            <person name="Guy L."/>
            <person name="Ettema T.J."/>
        </authorList>
    </citation>
    <scope>NUCLEOTIDE SEQUENCE</scope>
</reference>
<dbReference type="PROSITE" id="PS51257">
    <property type="entry name" value="PROKAR_LIPOPROTEIN"/>
    <property type="match status" value="1"/>
</dbReference>
<organism evidence="1">
    <name type="scientific">marine sediment metagenome</name>
    <dbReference type="NCBI Taxonomy" id="412755"/>
    <lineage>
        <taxon>unclassified sequences</taxon>
        <taxon>metagenomes</taxon>
        <taxon>ecological metagenomes</taxon>
    </lineage>
</organism>
<gene>
    <name evidence="1" type="ORF">LCGC14_2601770</name>
</gene>
<protein>
    <recommendedName>
        <fullName evidence="2">Lipoprotein</fullName>
    </recommendedName>
</protein>
<name>A0A0F9AW99_9ZZZZ</name>
<evidence type="ECO:0000313" key="1">
    <source>
        <dbReference type="EMBL" id="KKL05867.1"/>
    </source>
</evidence>
<accession>A0A0F9AW99</accession>
<evidence type="ECO:0008006" key="2">
    <source>
        <dbReference type="Google" id="ProtNLM"/>
    </source>
</evidence>
<comment type="caution">
    <text evidence="1">The sequence shown here is derived from an EMBL/GenBank/DDBJ whole genome shotgun (WGS) entry which is preliminary data.</text>
</comment>
<dbReference type="EMBL" id="LAZR01043945">
    <property type="protein sequence ID" value="KKL05867.1"/>
    <property type="molecule type" value="Genomic_DNA"/>
</dbReference>
<proteinExistence type="predicted"/>